<evidence type="ECO:0000256" key="2">
    <source>
        <dbReference type="ARBA" id="ARBA00004752"/>
    </source>
</evidence>
<keyword evidence="7 8" id="KW-0132">Cell division</keyword>
<sequence length="464" mass="48519">MNYQGKHCIVVGLGESGFSAAKWLAAKGARVTVADSRNTPPNLEQLQNAHADIKLRLGAFSDATFIDADALIVSPGVPLTTPAIAAAVARGVPALGDVELFAQAIAGTAAKVIAITGSNGKSTVTSMVGQMCEAAGLKTVMAGNIGLPVLDAITATPDADVFVLELSSFQLETTTSLNADAATVLNISEDHLDRYKNLAHYAATKAAIFAGTGTVVLNREDTHCLAMAAKLQSRQIIWFGADKPRTADEYGLKGADFTLTCGNEALLNAADLPVAGLHNAVNALSAIALCRAIGIDTAPLLSALKSFTGLAHRVEFVASVQDVDYFDDSKGTNVGATEAALKGMTRPVILIAGGDGKGQDFRPLKAACERICRAVILIGRDAPVLAEALNEAQSQFVNFDDPEEEPLLPVLQLPTMEMAVQFASNFAESGDIVLLSPACASLDMYRNYHHRAEVFIAAVKGLGS</sequence>
<dbReference type="GO" id="GO:0005524">
    <property type="term" value="F:ATP binding"/>
    <property type="evidence" value="ECO:0007669"/>
    <property type="project" value="UniProtKB-UniRule"/>
</dbReference>
<dbReference type="AlphaFoldDB" id="A0A3S8ZW40"/>
<keyword evidence="5 7" id="KW-0547">Nucleotide-binding</keyword>
<dbReference type="Proteomes" id="UP000282438">
    <property type="component" value="Chromosome"/>
</dbReference>
<accession>A0A3S8ZW40</accession>
<dbReference type="Pfam" id="PF08245">
    <property type="entry name" value="Mur_ligase_M"/>
    <property type="match status" value="1"/>
</dbReference>
<reference evidence="11 12" key="1">
    <citation type="submission" date="2018-12" db="EMBL/GenBank/DDBJ databases">
        <title>Complete genome sequence of Iodobacter sp. H11R3.</title>
        <authorList>
            <person name="Bae J.-W."/>
        </authorList>
    </citation>
    <scope>NUCLEOTIDE SEQUENCE [LARGE SCALE GENOMIC DNA]</scope>
    <source>
        <strain evidence="11 12">H11R3</strain>
    </source>
</reference>
<dbReference type="OrthoDB" id="9809796at2"/>
<dbReference type="RefSeq" id="WP_125975516.1">
    <property type="nucleotide sequence ID" value="NZ_CP034433.1"/>
</dbReference>
<evidence type="ECO:0000256" key="4">
    <source>
        <dbReference type="ARBA" id="ARBA00022598"/>
    </source>
</evidence>
<evidence type="ECO:0000256" key="3">
    <source>
        <dbReference type="ARBA" id="ARBA00022490"/>
    </source>
</evidence>
<dbReference type="UniPathway" id="UPA00219"/>
<dbReference type="InterPro" id="IPR036615">
    <property type="entry name" value="Mur_ligase_C_dom_sf"/>
</dbReference>
<feature type="domain" description="Mur ligase central" evidence="10">
    <location>
        <begin position="115"/>
        <end position="289"/>
    </location>
</feature>
<comment type="pathway">
    <text evidence="2 7 8">Cell wall biogenesis; peptidoglycan biosynthesis.</text>
</comment>
<dbReference type="GO" id="GO:0005737">
    <property type="term" value="C:cytoplasm"/>
    <property type="evidence" value="ECO:0007669"/>
    <property type="project" value="UniProtKB-SubCell"/>
</dbReference>
<evidence type="ECO:0000256" key="1">
    <source>
        <dbReference type="ARBA" id="ARBA00004496"/>
    </source>
</evidence>
<comment type="subcellular location">
    <subcellularLocation>
        <location evidence="1 7 8">Cytoplasm</location>
    </subcellularLocation>
</comment>
<dbReference type="GO" id="GO:0009252">
    <property type="term" value="P:peptidoglycan biosynthetic process"/>
    <property type="evidence" value="ECO:0007669"/>
    <property type="project" value="UniProtKB-UniRule"/>
</dbReference>
<dbReference type="InterPro" id="IPR036565">
    <property type="entry name" value="Mur-like_cat_sf"/>
</dbReference>
<dbReference type="SUPFAM" id="SSF53623">
    <property type="entry name" value="MurD-like peptide ligases, catalytic domain"/>
    <property type="match status" value="1"/>
</dbReference>
<organism evidence="11 12">
    <name type="scientific">Iodobacter ciconiae</name>
    <dbReference type="NCBI Taxonomy" id="2496266"/>
    <lineage>
        <taxon>Bacteria</taxon>
        <taxon>Pseudomonadati</taxon>
        <taxon>Pseudomonadota</taxon>
        <taxon>Betaproteobacteria</taxon>
        <taxon>Neisseriales</taxon>
        <taxon>Chitinibacteraceae</taxon>
        <taxon>Iodobacter</taxon>
    </lineage>
</organism>
<keyword evidence="6 7" id="KW-0067">ATP-binding</keyword>
<keyword evidence="3 7" id="KW-0963">Cytoplasm</keyword>
<keyword evidence="7 8" id="KW-0573">Peptidoglycan synthesis</keyword>
<dbReference type="Gene3D" id="3.40.1190.10">
    <property type="entry name" value="Mur-like, catalytic domain"/>
    <property type="match status" value="1"/>
</dbReference>
<feature type="domain" description="Mur ligase C-terminal" evidence="9">
    <location>
        <begin position="312"/>
        <end position="439"/>
    </location>
</feature>
<comment type="function">
    <text evidence="7 8">Cell wall formation. Catalyzes the addition of glutamate to the nucleotide precursor UDP-N-acetylmuramoyl-L-alanine (UMA).</text>
</comment>
<dbReference type="Gene3D" id="3.90.190.20">
    <property type="entry name" value="Mur ligase, C-terminal domain"/>
    <property type="match status" value="1"/>
</dbReference>
<evidence type="ECO:0000313" key="12">
    <source>
        <dbReference type="Proteomes" id="UP000282438"/>
    </source>
</evidence>
<keyword evidence="7 8" id="KW-0131">Cell cycle</keyword>
<keyword evidence="4 7" id="KW-0436">Ligase</keyword>
<dbReference type="GO" id="GO:0071555">
    <property type="term" value="P:cell wall organization"/>
    <property type="evidence" value="ECO:0007669"/>
    <property type="project" value="UniProtKB-KW"/>
</dbReference>
<dbReference type="PANTHER" id="PTHR43692:SF1">
    <property type="entry name" value="UDP-N-ACETYLMURAMOYLALANINE--D-GLUTAMATE LIGASE"/>
    <property type="match status" value="1"/>
</dbReference>
<dbReference type="InterPro" id="IPR005762">
    <property type="entry name" value="MurD"/>
</dbReference>
<evidence type="ECO:0000313" key="11">
    <source>
        <dbReference type="EMBL" id="AZN37668.1"/>
    </source>
</evidence>
<feature type="binding site" evidence="7">
    <location>
        <begin position="117"/>
        <end position="123"/>
    </location>
    <ligand>
        <name>ATP</name>
        <dbReference type="ChEBI" id="CHEBI:30616"/>
    </ligand>
</feature>
<dbReference type="GO" id="GO:0008764">
    <property type="term" value="F:UDP-N-acetylmuramoylalanine-D-glutamate ligase activity"/>
    <property type="evidence" value="ECO:0007669"/>
    <property type="project" value="UniProtKB-UniRule"/>
</dbReference>
<dbReference type="SUPFAM" id="SSF51984">
    <property type="entry name" value="MurCD N-terminal domain"/>
    <property type="match status" value="1"/>
</dbReference>
<dbReference type="InterPro" id="IPR004101">
    <property type="entry name" value="Mur_ligase_C"/>
</dbReference>
<dbReference type="Pfam" id="PF21799">
    <property type="entry name" value="MurD-like_N"/>
    <property type="match status" value="1"/>
</dbReference>
<dbReference type="Pfam" id="PF02875">
    <property type="entry name" value="Mur_ligase_C"/>
    <property type="match status" value="1"/>
</dbReference>
<keyword evidence="7 8" id="KW-0961">Cell wall biogenesis/degradation</keyword>
<comment type="catalytic activity">
    <reaction evidence="7 8">
        <text>UDP-N-acetyl-alpha-D-muramoyl-L-alanine + D-glutamate + ATP = UDP-N-acetyl-alpha-D-muramoyl-L-alanyl-D-glutamate + ADP + phosphate + H(+)</text>
        <dbReference type="Rhea" id="RHEA:16429"/>
        <dbReference type="ChEBI" id="CHEBI:15378"/>
        <dbReference type="ChEBI" id="CHEBI:29986"/>
        <dbReference type="ChEBI" id="CHEBI:30616"/>
        <dbReference type="ChEBI" id="CHEBI:43474"/>
        <dbReference type="ChEBI" id="CHEBI:83898"/>
        <dbReference type="ChEBI" id="CHEBI:83900"/>
        <dbReference type="ChEBI" id="CHEBI:456216"/>
        <dbReference type="EC" id="6.3.2.9"/>
    </reaction>
</comment>
<comment type="similarity">
    <text evidence="7">Belongs to the MurCDEF family.</text>
</comment>
<evidence type="ECO:0000256" key="5">
    <source>
        <dbReference type="ARBA" id="ARBA00022741"/>
    </source>
</evidence>
<dbReference type="Gene3D" id="3.40.50.720">
    <property type="entry name" value="NAD(P)-binding Rossmann-like Domain"/>
    <property type="match status" value="1"/>
</dbReference>
<dbReference type="GO" id="GO:0008360">
    <property type="term" value="P:regulation of cell shape"/>
    <property type="evidence" value="ECO:0007669"/>
    <property type="project" value="UniProtKB-KW"/>
</dbReference>
<gene>
    <name evidence="7" type="primary">murD</name>
    <name evidence="11" type="ORF">EJO50_15065</name>
</gene>
<evidence type="ECO:0000259" key="10">
    <source>
        <dbReference type="Pfam" id="PF08245"/>
    </source>
</evidence>
<proteinExistence type="inferred from homology"/>
<dbReference type="KEGG" id="iod:EJO50_15065"/>
<evidence type="ECO:0000259" key="9">
    <source>
        <dbReference type="Pfam" id="PF02875"/>
    </source>
</evidence>
<dbReference type="EMBL" id="CP034433">
    <property type="protein sequence ID" value="AZN37668.1"/>
    <property type="molecule type" value="Genomic_DNA"/>
</dbReference>
<dbReference type="PANTHER" id="PTHR43692">
    <property type="entry name" value="UDP-N-ACETYLMURAMOYLALANINE--D-GLUTAMATE LIGASE"/>
    <property type="match status" value="1"/>
</dbReference>
<evidence type="ECO:0000256" key="8">
    <source>
        <dbReference type="RuleBase" id="RU003664"/>
    </source>
</evidence>
<dbReference type="EC" id="6.3.2.9" evidence="7 8"/>
<keyword evidence="7 8" id="KW-0133">Cell shape</keyword>
<dbReference type="GO" id="GO:0051301">
    <property type="term" value="P:cell division"/>
    <property type="evidence" value="ECO:0007669"/>
    <property type="project" value="UniProtKB-KW"/>
</dbReference>
<dbReference type="SUPFAM" id="SSF53244">
    <property type="entry name" value="MurD-like peptide ligases, peptide-binding domain"/>
    <property type="match status" value="1"/>
</dbReference>
<dbReference type="InterPro" id="IPR013221">
    <property type="entry name" value="Mur_ligase_cen"/>
</dbReference>
<keyword evidence="12" id="KW-1185">Reference proteome</keyword>
<evidence type="ECO:0000256" key="7">
    <source>
        <dbReference type="HAMAP-Rule" id="MF_00639"/>
    </source>
</evidence>
<protein>
    <recommendedName>
        <fullName evidence="7 8">UDP-N-acetylmuramoylalanine--D-glutamate ligase</fullName>
        <ecNumber evidence="7 8">6.3.2.9</ecNumber>
    </recommendedName>
    <alternativeName>
        <fullName evidence="7">D-glutamic acid-adding enzyme</fullName>
    </alternativeName>
    <alternativeName>
        <fullName evidence="7">UDP-N-acetylmuramoyl-L-alanyl-D-glutamate synthetase</fullName>
    </alternativeName>
</protein>
<dbReference type="NCBIfam" id="TIGR01087">
    <property type="entry name" value="murD"/>
    <property type="match status" value="1"/>
</dbReference>
<evidence type="ECO:0000256" key="6">
    <source>
        <dbReference type="ARBA" id="ARBA00022840"/>
    </source>
</evidence>
<name>A0A3S8ZW40_9NEIS</name>
<dbReference type="HAMAP" id="MF_00639">
    <property type="entry name" value="MurD"/>
    <property type="match status" value="1"/>
</dbReference>